<dbReference type="FunFam" id="1.25.40.10:FF:000366">
    <property type="entry name" value="Pentatricopeptide (PPR) repeat-containing protein"/>
    <property type="match status" value="1"/>
</dbReference>
<evidence type="ECO:0000256" key="3">
    <source>
        <dbReference type="PROSITE-ProRule" id="PRU00708"/>
    </source>
</evidence>
<feature type="repeat" description="PPR" evidence="3">
    <location>
        <begin position="384"/>
        <end position="418"/>
    </location>
</feature>
<dbReference type="GO" id="GO:0009451">
    <property type="term" value="P:RNA modification"/>
    <property type="evidence" value="ECO:0007669"/>
    <property type="project" value="InterPro"/>
</dbReference>
<protein>
    <recommendedName>
        <fullName evidence="4">DYW domain-containing protein</fullName>
    </recommendedName>
</protein>
<dbReference type="PANTHER" id="PTHR47926">
    <property type="entry name" value="PENTATRICOPEPTIDE REPEAT-CONTAINING PROTEIN"/>
    <property type="match status" value="1"/>
</dbReference>
<proteinExistence type="inferred from homology"/>
<dbReference type="Proteomes" id="UP001443914">
    <property type="component" value="Unassembled WGS sequence"/>
</dbReference>
<dbReference type="InterPro" id="IPR046960">
    <property type="entry name" value="PPR_At4g14850-like_plant"/>
</dbReference>
<dbReference type="AlphaFoldDB" id="A0AAW1GYK2"/>
<dbReference type="InterPro" id="IPR032867">
    <property type="entry name" value="DYW_dom"/>
</dbReference>
<dbReference type="Pfam" id="PF01535">
    <property type="entry name" value="PPR"/>
    <property type="match status" value="3"/>
</dbReference>
<dbReference type="InterPro" id="IPR002885">
    <property type="entry name" value="PPR_rpt"/>
</dbReference>
<evidence type="ECO:0000259" key="4">
    <source>
        <dbReference type="Pfam" id="PF14432"/>
    </source>
</evidence>
<keyword evidence="2" id="KW-0677">Repeat</keyword>
<feature type="repeat" description="PPR" evidence="3">
    <location>
        <begin position="283"/>
        <end position="317"/>
    </location>
</feature>
<sequence>MQRSILFRQPSFLPRFRAENLLKPILESGDLTRARQLFDEIPEPSLYLWTTLITAYTKHGLPYESINLYSLFRKKRSLSPDRVLLLSAAKACAACADLTKAKEIHEDAVWFRLQSDRILGNALIDMYGKCKCCTGAQRVFDKLRMKDVISWTSLVSCYVKCGLSEDAMRVFGEMGFTGVRPNEMTVSSILPACSDLKRLNSGRQIHGYVVRNRLQENAFVRSGLVDMYAACSCLKQAELVFDSSPMRDTVCCNVMLSAYFLNGESNRAFNLLDQMRTEGIPLNYESWNTMISGCVQNGQNTEALELLVQMSEQGFKPNRITITSVLPACSNLESSRKGKEIHAYIFRNMMFDDMTCTTALVYMYAKCGQLEISRQIFSMMPTRDVIAWNTMIIATSMHGNGEESLLIFDNMINLGVKPNSATFSGVLSGCSHSRLVEEGLRVFNSMSKDHFVEPDADHYSNLIDLLSRAGRLEQAYRYIQRMPMEPTASAWGALLGGCRVYKNVELGRIAASHLFKIEPNNPGNYVLLSNILVTAKLWDEASRTRKLMENKGISKLPGCSWIQVKNKVYTFSVGDKSNEQSDKIYKFLNDISEKVRLAGYTPNTEFVLQDLDQEEKEEALCNHSEKLAVIFGLLNLSGESSIHVFKNLRICGDCHNFIKFTAKVVGRQIVVRDSLRFHHFKDGSCSCKDFW</sequence>
<feature type="repeat" description="PPR" evidence="3">
    <location>
        <begin position="147"/>
        <end position="181"/>
    </location>
</feature>
<evidence type="ECO:0000313" key="5">
    <source>
        <dbReference type="EMBL" id="KAK9669916.1"/>
    </source>
</evidence>
<dbReference type="FunFam" id="1.25.40.10:FF:000436">
    <property type="entry name" value="Pentatricopeptide repeat-containing protein At5g39350 family"/>
    <property type="match status" value="1"/>
</dbReference>
<dbReference type="PROSITE" id="PS51375">
    <property type="entry name" value="PPR"/>
    <property type="match status" value="5"/>
</dbReference>
<reference evidence="5" key="1">
    <citation type="submission" date="2024-03" db="EMBL/GenBank/DDBJ databases">
        <title>WGS assembly of Saponaria officinalis var. Norfolk2.</title>
        <authorList>
            <person name="Jenkins J."/>
            <person name="Shu S."/>
            <person name="Grimwood J."/>
            <person name="Barry K."/>
            <person name="Goodstein D."/>
            <person name="Schmutz J."/>
            <person name="Leebens-Mack J."/>
            <person name="Osbourn A."/>
        </authorList>
    </citation>
    <scope>NUCLEOTIDE SEQUENCE [LARGE SCALE GENOMIC DNA]</scope>
    <source>
        <strain evidence="5">JIC</strain>
    </source>
</reference>
<keyword evidence="6" id="KW-1185">Reference proteome</keyword>
<feature type="domain" description="DYW" evidence="4">
    <location>
        <begin position="599"/>
        <end position="691"/>
    </location>
</feature>
<evidence type="ECO:0000256" key="1">
    <source>
        <dbReference type="ARBA" id="ARBA00006643"/>
    </source>
</evidence>
<accession>A0AAW1GYK2</accession>
<gene>
    <name evidence="5" type="ORF">RND81_13G163900</name>
</gene>
<dbReference type="Pfam" id="PF20431">
    <property type="entry name" value="E_motif"/>
    <property type="match status" value="1"/>
</dbReference>
<comment type="caution">
    <text evidence="5">The sequence shown here is derived from an EMBL/GenBank/DDBJ whole genome shotgun (WGS) entry which is preliminary data.</text>
</comment>
<comment type="similarity">
    <text evidence="1">Belongs to the PPR family. PCMP-H subfamily.</text>
</comment>
<organism evidence="5 6">
    <name type="scientific">Saponaria officinalis</name>
    <name type="common">Common soapwort</name>
    <name type="synonym">Lychnis saponaria</name>
    <dbReference type="NCBI Taxonomy" id="3572"/>
    <lineage>
        <taxon>Eukaryota</taxon>
        <taxon>Viridiplantae</taxon>
        <taxon>Streptophyta</taxon>
        <taxon>Embryophyta</taxon>
        <taxon>Tracheophyta</taxon>
        <taxon>Spermatophyta</taxon>
        <taxon>Magnoliopsida</taxon>
        <taxon>eudicotyledons</taxon>
        <taxon>Gunneridae</taxon>
        <taxon>Pentapetalae</taxon>
        <taxon>Caryophyllales</taxon>
        <taxon>Caryophyllaceae</taxon>
        <taxon>Caryophylleae</taxon>
        <taxon>Saponaria</taxon>
    </lineage>
</organism>
<evidence type="ECO:0000313" key="6">
    <source>
        <dbReference type="Proteomes" id="UP001443914"/>
    </source>
</evidence>
<dbReference type="EMBL" id="JBDFQZ010000013">
    <property type="protein sequence ID" value="KAK9669916.1"/>
    <property type="molecule type" value="Genomic_DNA"/>
</dbReference>
<dbReference type="Gene3D" id="1.25.40.10">
    <property type="entry name" value="Tetratricopeptide repeat domain"/>
    <property type="match status" value="5"/>
</dbReference>
<dbReference type="PANTHER" id="PTHR47926:SF426">
    <property type="entry name" value="TETRATRICOPEPTIDE-LIKE HELICAL DOMAIN SUPERFAMILY, DYW DOMAIN-CONTAINING PROTEIN"/>
    <property type="match status" value="1"/>
</dbReference>
<dbReference type="Pfam" id="PF14432">
    <property type="entry name" value="DYW_deaminase"/>
    <property type="match status" value="1"/>
</dbReference>
<name>A0AAW1GYK2_SAPOF</name>
<dbReference type="InterPro" id="IPR046848">
    <property type="entry name" value="E_motif"/>
</dbReference>
<feature type="repeat" description="PPR" evidence="3">
    <location>
        <begin position="248"/>
        <end position="282"/>
    </location>
</feature>
<feature type="repeat" description="PPR" evidence="3">
    <location>
        <begin position="419"/>
        <end position="453"/>
    </location>
</feature>
<dbReference type="InterPro" id="IPR011990">
    <property type="entry name" value="TPR-like_helical_dom_sf"/>
</dbReference>
<dbReference type="GO" id="GO:0003723">
    <property type="term" value="F:RNA binding"/>
    <property type="evidence" value="ECO:0007669"/>
    <property type="project" value="InterPro"/>
</dbReference>
<evidence type="ECO:0000256" key="2">
    <source>
        <dbReference type="ARBA" id="ARBA00022737"/>
    </source>
</evidence>
<dbReference type="FunFam" id="1.25.40.10:FF:000031">
    <property type="entry name" value="Pentatricopeptide repeat-containing protein mitochondrial"/>
    <property type="match status" value="1"/>
</dbReference>
<dbReference type="NCBIfam" id="TIGR00756">
    <property type="entry name" value="PPR"/>
    <property type="match status" value="5"/>
</dbReference>
<dbReference type="GO" id="GO:0008270">
    <property type="term" value="F:zinc ion binding"/>
    <property type="evidence" value="ECO:0007669"/>
    <property type="project" value="InterPro"/>
</dbReference>
<dbReference type="Pfam" id="PF13041">
    <property type="entry name" value="PPR_2"/>
    <property type="match status" value="3"/>
</dbReference>